<dbReference type="Proteomes" id="UP000324800">
    <property type="component" value="Unassembled WGS sequence"/>
</dbReference>
<feature type="compositionally biased region" description="Basic and acidic residues" evidence="1">
    <location>
        <begin position="338"/>
        <end position="347"/>
    </location>
</feature>
<evidence type="ECO:0000256" key="2">
    <source>
        <dbReference type="SAM" id="Phobius"/>
    </source>
</evidence>
<sequence>LTNIIPRSFYALGVAGAVVGVIGIGVALIGIIVGMVGMEGYIGSGLVGSVRGSVAMQIGVISQQLAYGGWGIVENGTCGLDDNAGWGITDDRVPLIIDEEDTFSFSYGTNPVWLNSSHLSEDFIVVRDLLQRDLQYFVSLTDVVQYGTLHSGFNGTGDEMIDGLSIKRTKGRFKDVEQLETSQTSCILEDEELCIDGRLSGIIGEYKGLDNLINIFDSAVIRMSSEVARENINAQNVDFEMIYTLLLWDLRDGLDILYRMTSDDGISSVNSQVTLVVLLSVLGAFTLIIGAGILLMPLAHSIGHVERVTMMIEQLTVQPTKRRNDQMTKKRLERRKKKEMEKEKKEL</sequence>
<dbReference type="EMBL" id="SNRW01037263">
    <property type="protein sequence ID" value="KAA6353890.1"/>
    <property type="molecule type" value="Genomic_DNA"/>
</dbReference>
<proteinExistence type="predicted"/>
<dbReference type="AlphaFoldDB" id="A0A5J4T8R5"/>
<feature type="non-terminal residue" evidence="3">
    <location>
        <position position="347"/>
    </location>
</feature>
<evidence type="ECO:0000313" key="4">
    <source>
        <dbReference type="Proteomes" id="UP000324800"/>
    </source>
</evidence>
<protein>
    <submittedName>
        <fullName evidence="3">Uncharacterized protein</fullName>
    </submittedName>
</protein>
<evidence type="ECO:0000256" key="1">
    <source>
        <dbReference type="SAM" id="MobiDB-lite"/>
    </source>
</evidence>
<keyword evidence="2" id="KW-1133">Transmembrane helix</keyword>
<accession>A0A5J4T8R5</accession>
<reference evidence="3 4" key="1">
    <citation type="submission" date="2019-03" db="EMBL/GenBank/DDBJ databases">
        <title>Single cell metagenomics reveals metabolic interactions within the superorganism composed of flagellate Streblomastix strix and complex community of Bacteroidetes bacteria on its surface.</title>
        <authorList>
            <person name="Treitli S.C."/>
            <person name="Kolisko M."/>
            <person name="Husnik F."/>
            <person name="Keeling P."/>
            <person name="Hampl V."/>
        </authorList>
    </citation>
    <scope>NUCLEOTIDE SEQUENCE [LARGE SCALE GENOMIC DNA]</scope>
    <source>
        <strain evidence="3">ST1C</strain>
    </source>
</reference>
<name>A0A5J4T8R5_9EUKA</name>
<gene>
    <name evidence="3" type="ORF">EZS28_050583</name>
</gene>
<keyword evidence="2" id="KW-0472">Membrane</keyword>
<feature type="transmembrane region" description="Helical" evidence="2">
    <location>
        <begin position="275"/>
        <end position="298"/>
    </location>
</feature>
<comment type="caution">
    <text evidence="3">The sequence shown here is derived from an EMBL/GenBank/DDBJ whole genome shotgun (WGS) entry which is preliminary data.</text>
</comment>
<feature type="transmembrane region" description="Helical" evidence="2">
    <location>
        <begin position="12"/>
        <end position="36"/>
    </location>
</feature>
<feature type="region of interest" description="Disordered" evidence="1">
    <location>
        <begin position="319"/>
        <end position="347"/>
    </location>
</feature>
<keyword evidence="2" id="KW-0812">Transmembrane</keyword>
<evidence type="ECO:0000313" key="3">
    <source>
        <dbReference type="EMBL" id="KAA6353890.1"/>
    </source>
</evidence>
<organism evidence="3 4">
    <name type="scientific">Streblomastix strix</name>
    <dbReference type="NCBI Taxonomy" id="222440"/>
    <lineage>
        <taxon>Eukaryota</taxon>
        <taxon>Metamonada</taxon>
        <taxon>Preaxostyla</taxon>
        <taxon>Oxymonadida</taxon>
        <taxon>Streblomastigidae</taxon>
        <taxon>Streblomastix</taxon>
    </lineage>
</organism>
<feature type="non-terminal residue" evidence="3">
    <location>
        <position position="1"/>
    </location>
</feature>